<dbReference type="CDD" id="cd22235">
    <property type="entry name" value="RHH_CopG_archaea"/>
    <property type="match status" value="1"/>
</dbReference>
<feature type="domain" description="Ribbon-helix-helix protein CopG" evidence="1">
    <location>
        <begin position="20"/>
        <end position="44"/>
    </location>
</feature>
<evidence type="ECO:0000259" key="1">
    <source>
        <dbReference type="Pfam" id="PF01402"/>
    </source>
</evidence>
<dbReference type="Proteomes" id="UP000009199">
    <property type="component" value="Segment"/>
</dbReference>
<evidence type="ECO:0000313" key="2">
    <source>
        <dbReference type="EMBL" id="AFV51261.1"/>
    </source>
</evidence>
<evidence type="ECO:0000313" key="3">
    <source>
        <dbReference type="Proteomes" id="UP000009199"/>
    </source>
</evidence>
<dbReference type="KEGG" id="vg:13997106"/>
<sequence length="54" mass="6429">MASHFIITSVRFDNSEYLMLQTLAQQLGKSNSQIIREALRFYYRYVRTQAKIEV</sequence>
<protein>
    <recommendedName>
        <fullName evidence="1">Ribbon-helix-helix protein CopG domain-containing protein</fullName>
    </recommendedName>
</protein>
<dbReference type="SUPFAM" id="SSF47598">
    <property type="entry name" value="Ribbon-helix-helix"/>
    <property type="match status" value="1"/>
</dbReference>
<accession>K4NX90</accession>
<organism evidence="2 3">
    <name type="scientific">Sulfolobales Mexican rod-shaped virus 1</name>
    <dbReference type="NCBI Taxonomy" id="2848122"/>
    <lineage>
        <taxon>Viruses</taxon>
        <taxon>Adnaviria</taxon>
        <taxon>Zilligvirae</taxon>
        <taxon>Taleaviricota</taxon>
        <taxon>Tokiviricetes</taxon>
        <taxon>Ligamenvirales</taxon>
        <taxon>Rudiviridae</taxon>
        <taxon>Mexirudivirus</taxon>
        <taxon>Mexirudivirus azufresense</taxon>
        <taxon>Mexirudivirus SMRV1</taxon>
    </lineage>
</organism>
<dbReference type="InterPro" id="IPR010985">
    <property type="entry name" value="Ribbon_hlx_hlx"/>
</dbReference>
<keyword evidence="3" id="KW-1185">Reference proteome</keyword>
<reference evidence="2 3" key="1">
    <citation type="journal article" date="2013" name="Genome Announc.">
        <title>Genome sequence of a novel archaeal rudivirus recovered from a mexican hot spring.</title>
        <authorList>
            <person name="Servin-Garciduenas L.E."/>
            <person name="Peng X."/>
            <person name="Garrett R.A."/>
            <person name="Martinez-Romero E."/>
        </authorList>
    </citation>
    <scope>NUCLEOTIDE SEQUENCE [LARGE SCALE GENOMIC DNA]</scope>
</reference>
<dbReference type="EMBL" id="JX944686">
    <property type="protein sequence ID" value="AFV51261.1"/>
    <property type="molecule type" value="Genomic_DNA"/>
</dbReference>
<dbReference type="GO" id="GO:0006355">
    <property type="term" value="P:regulation of DNA-templated transcription"/>
    <property type="evidence" value="ECO:0007669"/>
    <property type="project" value="InterPro"/>
</dbReference>
<dbReference type="InterPro" id="IPR002145">
    <property type="entry name" value="CopG"/>
</dbReference>
<proteinExistence type="predicted"/>
<name>K4NX90_9VIRU</name>
<dbReference type="Pfam" id="PF01402">
    <property type="entry name" value="RHH_1"/>
    <property type="match status" value="1"/>
</dbReference>